<dbReference type="AlphaFoldDB" id="A0A9E6Y1K0"/>
<protein>
    <submittedName>
        <fullName evidence="2">Uncharacterized protein</fullName>
    </submittedName>
</protein>
<dbReference type="RefSeq" id="WP_259312011.1">
    <property type="nucleotide sequence ID" value="NZ_CP087164.1"/>
</dbReference>
<reference evidence="2" key="1">
    <citation type="journal article" date="2022" name="Int. J. Syst. Evol. Microbiol.">
        <title>Pseudomonas aegrilactucae sp. nov. and Pseudomonas morbosilactucae sp. nov., pathogens causing bacterial rot of lettuce in Japan.</title>
        <authorList>
            <person name="Sawada H."/>
            <person name="Fujikawa T."/>
            <person name="Satou M."/>
        </authorList>
    </citation>
    <scope>NUCLEOTIDE SEQUENCE</scope>
    <source>
        <strain evidence="2">0166_1</strain>
    </source>
</reference>
<sequence>MVAASSLPAAPVLALMGFGVVVAIAGHAARARWLVVTGLAILFLATAAMVVGGVVAYHDDPADPREQHDPREPTF</sequence>
<evidence type="ECO:0000256" key="1">
    <source>
        <dbReference type="SAM" id="Phobius"/>
    </source>
</evidence>
<dbReference type="Proteomes" id="UP001162834">
    <property type="component" value="Chromosome"/>
</dbReference>
<keyword evidence="1" id="KW-0472">Membrane</keyword>
<organism evidence="2 3">
    <name type="scientific">Capillimicrobium parvum</name>
    <dbReference type="NCBI Taxonomy" id="2884022"/>
    <lineage>
        <taxon>Bacteria</taxon>
        <taxon>Bacillati</taxon>
        <taxon>Actinomycetota</taxon>
        <taxon>Thermoleophilia</taxon>
        <taxon>Solirubrobacterales</taxon>
        <taxon>Capillimicrobiaceae</taxon>
        <taxon>Capillimicrobium</taxon>
    </lineage>
</organism>
<keyword evidence="1" id="KW-0812">Transmembrane</keyword>
<keyword evidence="3" id="KW-1185">Reference proteome</keyword>
<gene>
    <name evidence="2" type="ORF">DSM104329_04395</name>
</gene>
<keyword evidence="1" id="KW-1133">Transmembrane helix</keyword>
<name>A0A9E6Y1K0_9ACTN</name>
<dbReference type="EMBL" id="CP087164">
    <property type="protein sequence ID" value="UGS37973.1"/>
    <property type="molecule type" value="Genomic_DNA"/>
</dbReference>
<proteinExistence type="predicted"/>
<evidence type="ECO:0000313" key="3">
    <source>
        <dbReference type="Proteomes" id="UP001162834"/>
    </source>
</evidence>
<accession>A0A9E6Y1K0</accession>
<evidence type="ECO:0000313" key="2">
    <source>
        <dbReference type="EMBL" id="UGS37973.1"/>
    </source>
</evidence>
<feature type="transmembrane region" description="Helical" evidence="1">
    <location>
        <begin position="6"/>
        <end position="26"/>
    </location>
</feature>
<dbReference type="KEGG" id="sbae:DSM104329_04395"/>
<feature type="transmembrane region" description="Helical" evidence="1">
    <location>
        <begin position="33"/>
        <end position="57"/>
    </location>
</feature>